<keyword evidence="1" id="KW-0479">Metal-binding</keyword>
<evidence type="ECO:0000313" key="5">
    <source>
        <dbReference type="Proteomes" id="UP001177003"/>
    </source>
</evidence>
<protein>
    <recommendedName>
        <fullName evidence="3">SWIM-type domain-containing protein</fullName>
    </recommendedName>
</protein>
<feature type="compositionally biased region" description="Basic and acidic residues" evidence="2">
    <location>
        <begin position="677"/>
        <end position="686"/>
    </location>
</feature>
<evidence type="ECO:0000259" key="3">
    <source>
        <dbReference type="PROSITE" id="PS50966"/>
    </source>
</evidence>
<feature type="compositionally biased region" description="Basic and acidic residues" evidence="2">
    <location>
        <begin position="657"/>
        <end position="667"/>
    </location>
</feature>
<dbReference type="PROSITE" id="PS50966">
    <property type="entry name" value="ZF_SWIM"/>
    <property type="match status" value="1"/>
</dbReference>
<feature type="domain" description="SWIM-type" evidence="3">
    <location>
        <begin position="539"/>
        <end position="575"/>
    </location>
</feature>
<dbReference type="InterPro" id="IPR007527">
    <property type="entry name" value="Znf_SWIM"/>
</dbReference>
<dbReference type="EMBL" id="OX465079">
    <property type="protein sequence ID" value="CAI9277695.1"/>
    <property type="molecule type" value="Genomic_DNA"/>
</dbReference>
<proteinExistence type="predicted"/>
<dbReference type="InterPro" id="IPR018289">
    <property type="entry name" value="MULE_transposase_dom"/>
</dbReference>
<evidence type="ECO:0000256" key="1">
    <source>
        <dbReference type="PROSITE-ProRule" id="PRU00325"/>
    </source>
</evidence>
<dbReference type="PANTHER" id="PTHR47718">
    <property type="entry name" value="OS01G0519700 PROTEIN"/>
    <property type="match status" value="1"/>
</dbReference>
<dbReference type="Pfam" id="PF10551">
    <property type="entry name" value="MULE"/>
    <property type="match status" value="1"/>
</dbReference>
<reference evidence="4" key="1">
    <citation type="submission" date="2023-04" db="EMBL/GenBank/DDBJ databases">
        <authorList>
            <person name="Vijverberg K."/>
            <person name="Xiong W."/>
            <person name="Schranz E."/>
        </authorList>
    </citation>
    <scope>NUCLEOTIDE SEQUENCE</scope>
</reference>
<organism evidence="4 5">
    <name type="scientific">Lactuca saligna</name>
    <name type="common">Willowleaf lettuce</name>
    <dbReference type="NCBI Taxonomy" id="75948"/>
    <lineage>
        <taxon>Eukaryota</taxon>
        <taxon>Viridiplantae</taxon>
        <taxon>Streptophyta</taxon>
        <taxon>Embryophyta</taxon>
        <taxon>Tracheophyta</taxon>
        <taxon>Spermatophyta</taxon>
        <taxon>Magnoliopsida</taxon>
        <taxon>eudicotyledons</taxon>
        <taxon>Gunneridae</taxon>
        <taxon>Pentapetalae</taxon>
        <taxon>asterids</taxon>
        <taxon>campanulids</taxon>
        <taxon>Asterales</taxon>
        <taxon>Asteraceae</taxon>
        <taxon>Cichorioideae</taxon>
        <taxon>Cichorieae</taxon>
        <taxon>Lactucinae</taxon>
        <taxon>Lactuca</taxon>
    </lineage>
</organism>
<evidence type="ECO:0000313" key="4">
    <source>
        <dbReference type="EMBL" id="CAI9277695.1"/>
    </source>
</evidence>
<dbReference type="Proteomes" id="UP001177003">
    <property type="component" value="Chromosome 3"/>
</dbReference>
<name>A0AA35YPC2_LACSI</name>
<keyword evidence="5" id="KW-1185">Reference proteome</keyword>
<dbReference type="GO" id="GO:0008270">
    <property type="term" value="F:zinc ion binding"/>
    <property type="evidence" value="ECO:0007669"/>
    <property type="project" value="UniProtKB-KW"/>
</dbReference>
<dbReference type="PANTHER" id="PTHR47718:SF12">
    <property type="entry name" value="PROTEIN FAR1-RELATED SEQUENCE"/>
    <property type="match status" value="1"/>
</dbReference>
<dbReference type="InterPro" id="IPR004330">
    <property type="entry name" value="FAR1_DNA_bnd_dom"/>
</dbReference>
<gene>
    <name evidence="4" type="ORF">LSALG_LOCUS17608</name>
</gene>
<keyword evidence="1" id="KW-0862">Zinc</keyword>
<dbReference type="AlphaFoldDB" id="A0AA35YPC2"/>
<dbReference type="Pfam" id="PF03101">
    <property type="entry name" value="FAR1"/>
    <property type="match status" value="1"/>
</dbReference>
<accession>A0AA35YPC2</accession>
<keyword evidence="1" id="KW-0863">Zinc-finger</keyword>
<evidence type="ECO:0000256" key="2">
    <source>
        <dbReference type="SAM" id="MobiDB-lite"/>
    </source>
</evidence>
<feature type="region of interest" description="Disordered" evidence="2">
    <location>
        <begin position="646"/>
        <end position="686"/>
    </location>
</feature>
<sequence length="705" mass="82531">MMIIPHLGKSTSWLNTINGISHFLNILINPFKFLAIINHNYPSDDAIEDMYRRYACAAGFDVRKSTNKKKHGMVYMKYLLCNREGFPNTSPVDTLDPKTSKIKRRVDTSRTGCKARIHFKIFPGTTKWLLYEFEEKHNHPLIPRDHMLFSRHHRQLDDTQKSFILTMSTQNIGATIAHRLYTSILGGYNFVGSLIDDFKNYMRDLNCFIGGKMLVDKLNNRKENVENFSFDYRVENKQLNALFWADETSKINYKEFGDVVSFDATFRTNRYHMVFVPFTGIDNHKRCVTFGVGLLSREDTDSYIWSLKSFLKAFGKQPLLVLSDQYLAMQEAIETVFPQSIHRLCMWHITSKLPLKVSLNIVNNPEFRKKFNFLIWNSRLEVDDFEIPAFFKHVPLSGLMRTTSSSESENSTFHQNTHCGSMLVHFMISFEAAMEKQRFTQSSFDFKTNDKHPIMRTPFEIERNASMFYTRTVFRQVQNEMYLSMVSCTQISINTFDDVDECLVKEFIHYIPSNANAYQLDPEVQNDDQWDIPIRESTYKVTHNKSAQTFTCPCMKFEQFLFLCRHIFTVMKTYNIKEIPSKYLLRRCNNHIKLKEYLEEIKQLEAKFLSNFTIHDKGNKNKEFEKTLGVTIPTSVDIQNPVEIRNKGSGTKKRMKSSREVTTEKSKGSRCGYCRNGNDHDWRNCPVRKEDEKNNIVKERPGKKN</sequence>